<evidence type="ECO:0000259" key="1">
    <source>
        <dbReference type="Pfam" id="PF02581"/>
    </source>
</evidence>
<evidence type="ECO:0000313" key="3">
    <source>
        <dbReference type="Proteomes" id="UP000776276"/>
    </source>
</evidence>
<comment type="caution">
    <text evidence="2">The sequence shown here is derived from an EMBL/GenBank/DDBJ whole genome shotgun (WGS) entry which is preliminary data.</text>
</comment>
<gene>
    <name evidence="2" type="ORF">KOF26_03605</name>
</gene>
<dbReference type="RefSeq" id="WP_216320318.1">
    <property type="nucleotide sequence ID" value="NZ_JAHKRT010000002.1"/>
</dbReference>
<name>A0ABS6BF65_9SPHN</name>
<dbReference type="InterPro" id="IPR022998">
    <property type="entry name" value="ThiamineP_synth_TenI"/>
</dbReference>
<dbReference type="EMBL" id="JAHKRT010000002">
    <property type="protein sequence ID" value="MBU3076943.1"/>
    <property type="molecule type" value="Genomic_DNA"/>
</dbReference>
<proteinExistence type="predicted"/>
<sequence>MPKRHALPTLWLITDERLGPALWPALAALPRGSGVVFRHLSLDGAARRALFMAVRVVARRRRLVLLVAGPHPLRGADGRHAAATRRLPGVRSAPVHDAAELIAAQRAGADLVFLSPVYPTRSHPGAPALGRVRFGMLARAARVPVIALGGMTAGRFAGVKPLGAYGWAAIDGLTPPDQKRKAVPR</sequence>
<feature type="domain" description="Thiamine phosphate synthase/TenI" evidence="1">
    <location>
        <begin position="95"/>
        <end position="172"/>
    </location>
</feature>
<reference evidence="2 3" key="1">
    <citation type="submission" date="2021-06" db="EMBL/GenBank/DDBJ databases">
        <title>Sphingomonas sp. XMGL2, whole genome shotgun sequencing project.</title>
        <authorList>
            <person name="Zhao G."/>
            <person name="Shen L."/>
        </authorList>
    </citation>
    <scope>NUCLEOTIDE SEQUENCE [LARGE SCALE GENOMIC DNA]</scope>
    <source>
        <strain evidence="2 3">XMGL2</strain>
    </source>
</reference>
<evidence type="ECO:0000313" key="2">
    <source>
        <dbReference type="EMBL" id="MBU3076943.1"/>
    </source>
</evidence>
<keyword evidence="3" id="KW-1185">Reference proteome</keyword>
<dbReference type="CDD" id="cd00564">
    <property type="entry name" value="TMP_TenI"/>
    <property type="match status" value="1"/>
</dbReference>
<accession>A0ABS6BF65</accession>
<dbReference type="Proteomes" id="UP000776276">
    <property type="component" value="Unassembled WGS sequence"/>
</dbReference>
<protein>
    <submittedName>
        <fullName evidence="2">Thiamine phosphate synthase</fullName>
    </submittedName>
</protein>
<organism evidence="2 3">
    <name type="scientific">Sphingomonas quercus</name>
    <dbReference type="NCBI Taxonomy" id="2842451"/>
    <lineage>
        <taxon>Bacteria</taxon>
        <taxon>Pseudomonadati</taxon>
        <taxon>Pseudomonadota</taxon>
        <taxon>Alphaproteobacteria</taxon>
        <taxon>Sphingomonadales</taxon>
        <taxon>Sphingomonadaceae</taxon>
        <taxon>Sphingomonas</taxon>
    </lineage>
</organism>
<dbReference type="Pfam" id="PF02581">
    <property type="entry name" value="TMP-TENI"/>
    <property type="match status" value="1"/>
</dbReference>